<dbReference type="GO" id="GO:0016799">
    <property type="term" value="F:hydrolase activity, hydrolyzing N-glycosyl compounds"/>
    <property type="evidence" value="ECO:0007669"/>
    <property type="project" value="InterPro"/>
</dbReference>
<evidence type="ECO:0000256" key="5">
    <source>
        <dbReference type="ARBA" id="ARBA00023268"/>
    </source>
</evidence>
<evidence type="ECO:0000313" key="8">
    <source>
        <dbReference type="EMBL" id="MDN5063951.1"/>
    </source>
</evidence>
<dbReference type="InterPro" id="IPR003265">
    <property type="entry name" value="HhH-GPD_domain"/>
</dbReference>
<dbReference type="Gene3D" id="1.10.340.30">
    <property type="entry name" value="Hypothetical protein, domain 2"/>
    <property type="match status" value="1"/>
</dbReference>
<keyword evidence="6" id="KW-0326">Glycosidase</keyword>
<feature type="domain" description="HhH-GPD" evidence="7">
    <location>
        <begin position="42"/>
        <end position="215"/>
    </location>
</feature>
<evidence type="ECO:0000256" key="1">
    <source>
        <dbReference type="ARBA" id="ARBA00022763"/>
    </source>
</evidence>
<evidence type="ECO:0000256" key="6">
    <source>
        <dbReference type="ARBA" id="ARBA00023295"/>
    </source>
</evidence>
<dbReference type="GO" id="GO:0016829">
    <property type="term" value="F:lyase activity"/>
    <property type="evidence" value="ECO:0007669"/>
    <property type="project" value="UniProtKB-KW"/>
</dbReference>
<evidence type="ECO:0000259" key="7">
    <source>
        <dbReference type="SMART" id="SM00478"/>
    </source>
</evidence>
<reference evidence="8" key="2">
    <citation type="journal article" date="2023" name="Microorganisms">
        <title>Genomic Characterization of Arcobacter butzleri Strains Isolated from Various Sources in Lithuania.</title>
        <authorList>
            <person name="Uljanovas D."/>
            <person name="Golz G."/>
            <person name="Fleischmann S."/>
            <person name="Kudirkiene E."/>
            <person name="Kasetiene N."/>
            <person name="Grineviciene A."/>
            <person name="Tamuleviciene E."/>
            <person name="Aksomaitiene J."/>
            <person name="Alter T."/>
            <person name="Malakauskas M."/>
        </authorList>
    </citation>
    <scope>NUCLEOTIDE SEQUENCE</scope>
    <source>
        <strain evidence="8">RCM39</strain>
    </source>
</reference>
<dbReference type="Proteomes" id="UP001171529">
    <property type="component" value="Unassembled WGS sequence"/>
</dbReference>
<keyword evidence="4" id="KW-0456">Lyase</keyword>
<accession>A0AAW7PRW5</accession>
<dbReference type="SUPFAM" id="SSF48150">
    <property type="entry name" value="DNA-glycosylase"/>
    <property type="match status" value="1"/>
</dbReference>
<keyword evidence="3" id="KW-0234">DNA repair</keyword>
<proteinExistence type="predicted"/>
<evidence type="ECO:0000256" key="2">
    <source>
        <dbReference type="ARBA" id="ARBA00022801"/>
    </source>
</evidence>
<dbReference type="InterPro" id="IPR023170">
    <property type="entry name" value="HhH_base_excis_C"/>
</dbReference>
<dbReference type="EMBL" id="JAPZDC010000004">
    <property type="protein sequence ID" value="MDN5063951.1"/>
    <property type="molecule type" value="Genomic_DNA"/>
</dbReference>
<dbReference type="GO" id="GO:0006284">
    <property type="term" value="P:base-excision repair"/>
    <property type="evidence" value="ECO:0007669"/>
    <property type="project" value="InterPro"/>
</dbReference>
<dbReference type="Gene3D" id="1.10.1670.10">
    <property type="entry name" value="Helix-hairpin-Helix base-excision DNA repair enzymes (C-terminal)"/>
    <property type="match status" value="1"/>
</dbReference>
<comment type="caution">
    <text evidence="8">The sequence shown here is derived from an EMBL/GenBank/DDBJ whole genome shotgun (WGS) entry which is preliminary data.</text>
</comment>
<dbReference type="InterPro" id="IPR012092">
    <property type="entry name" value="DNA_glyclase/AP_lyase_Ogg"/>
</dbReference>
<dbReference type="InterPro" id="IPR011257">
    <property type="entry name" value="DNA_glycosylase"/>
</dbReference>
<organism evidence="8 9">
    <name type="scientific">Aliarcobacter butzleri</name>
    <dbReference type="NCBI Taxonomy" id="28197"/>
    <lineage>
        <taxon>Bacteria</taxon>
        <taxon>Pseudomonadati</taxon>
        <taxon>Campylobacterota</taxon>
        <taxon>Epsilonproteobacteria</taxon>
        <taxon>Campylobacterales</taxon>
        <taxon>Arcobacteraceae</taxon>
        <taxon>Aliarcobacter</taxon>
    </lineage>
</organism>
<evidence type="ECO:0000256" key="3">
    <source>
        <dbReference type="ARBA" id="ARBA00023204"/>
    </source>
</evidence>
<dbReference type="SMART" id="SM00478">
    <property type="entry name" value="ENDO3c"/>
    <property type="match status" value="1"/>
</dbReference>
<evidence type="ECO:0000256" key="4">
    <source>
        <dbReference type="ARBA" id="ARBA00023239"/>
    </source>
</evidence>
<dbReference type="Pfam" id="PF22175">
    <property type="entry name" value="Ogg-HhH"/>
    <property type="match status" value="1"/>
</dbReference>
<keyword evidence="2" id="KW-0378">Hydrolase</keyword>
<name>A0AAW7PRW5_9BACT</name>
<dbReference type="AlphaFoldDB" id="A0AAW7PRW5"/>
<evidence type="ECO:0000313" key="9">
    <source>
        <dbReference type="Proteomes" id="UP001171529"/>
    </source>
</evidence>
<sequence>MQQRINNAIASLCVDIENEFANKTYVDLKEEDILFELVLSILGSQNKYEVALKFTEEIQKHNLLKLINTEFEMKKVQNKIENILISSVCVEDKSIRYRFPKSRAEYIAYNLWFLNSINGMKYFLGNETSSLEVRKFFVKNIKGIGPKQASHFLRNIGFSNNIAILDVHVLRYMQIQGLIDESIKTISSLNMYEKIENLLKNFLKYLSYPIGLIDQAIWVVMRVYQREFSKWQ</sequence>
<keyword evidence="1" id="KW-0227">DNA damage</keyword>
<gene>
    <name evidence="8" type="ORF">O8C91_07050</name>
</gene>
<keyword evidence="5" id="KW-0511">Multifunctional enzyme</keyword>
<protein>
    <recommendedName>
        <fullName evidence="7">HhH-GPD domain-containing protein</fullName>
    </recommendedName>
</protein>
<dbReference type="RefSeq" id="WP_301344569.1">
    <property type="nucleotide sequence ID" value="NZ_JAPZDB010000002.1"/>
</dbReference>
<reference evidence="8" key="1">
    <citation type="submission" date="2022-12" db="EMBL/GenBank/DDBJ databases">
        <authorList>
            <person name="Uljanovas D."/>
        </authorList>
    </citation>
    <scope>NUCLEOTIDE SEQUENCE</scope>
    <source>
        <strain evidence="8">RCM39</strain>
    </source>
</reference>
<dbReference type="GO" id="GO:0003906">
    <property type="term" value="F:DNA-(apurinic or apyrimidinic site) endonuclease activity"/>
    <property type="evidence" value="ECO:0007669"/>
    <property type="project" value="InterPro"/>
</dbReference>